<dbReference type="CDD" id="cd22909">
    <property type="entry name" value="HFD_archaea_histone-like"/>
    <property type="match status" value="1"/>
</dbReference>
<dbReference type="Gene3D" id="1.10.20.10">
    <property type="entry name" value="Histone, subunit A"/>
    <property type="match status" value="1"/>
</dbReference>
<dbReference type="InterPro" id="IPR050947">
    <property type="entry name" value="Archaeal_histone_HMF"/>
</dbReference>
<comment type="function">
    <text evidence="1">Binds and compact DNA (95 to 150 base pairs) to form nucleosome-like structures that contain positive DNA supercoils. Increases the resistance of DNA to thermal denaturation (in vitro).</text>
</comment>
<proteinExistence type="inferred from homology"/>
<comment type="subcellular location">
    <subcellularLocation>
        <location evidence="2">Chromosome</location>
    </subcellularLocation>
    <subcellularLocation>
        <location evidence="3">Cytoplasm</location>
    </subcellularLocation>
</comment>
<dbReference type="AlphaFoldDB" id="A0A832ZDC5"/>
<dbReference type="Proteomes" id="UP000618343">
    <property type="component" value="Unassembled WGS sequence"/>
</dbReference>
<evidence type="ECO:0000259" key="8">
    <source>
        <dbReference type="Pfam" id="PF00808"/>
    </source>
</evidence>
<dbReference type="NCBIfam" id="NF043032">
    <property type="entry name" value="archaea_histone"/>
    <property type="match status" value="1"/>
</dbReference>
<evidence type="ECO:0000256" key="3">
    <source>
        <dbReference type="ARBA" id="ARBA00004496"/>
    </source>
</evidence>
<accession>A0A832ZDC5</accession>
<dbReference type="InterPro" id="IPR050004">
    <property type="entry name" value="HmfB-like"/>
</dbReference>
<evidence type="ECO:0000313" key="11">
    <source>
        <dbReference type="Proteomes" id="UP000643554"/>
    </source>
</evidence>
<gene>
    <name evidence="9" type="ORF">EYH15_03085</name>
    <name evidence="10" type="ORF">EYH21_00235</name>
</gene>
<dbReference type="SUPFAM" id="SSF47113">
    <property type="entry name" value="Histone-fold"/>
    <property type="match status" value="1"/>
</dbReference>
<protein>
    <submittedName>
        <fullName evidence="9">Histone family protein</fullName>
    </submittedName>
</protein>
<evidence type="ECO:0000313" key="10">
    <source>
        <dbReference type="EMBL" id="HIP90719.1"/>
    </source>
</evidence>
<keyword evidence="6" id="KW-0963">Cytoplasm</keyword>
<evidence type="ECO:0000256" key="4">
    <source>
        <dbReference type="ARBA" id="ARBA00008264"/>
    </source>
</evidence>
<organism evidence="9 11">
    <name type="scientific">Methanothermococcus okinawensis</name>
    <dbReference type="NCBI Taxonomy" id="155863"/>
    <lineage>
        <taxon>Archaea</taxon>
        <taxon>Methanobacteriati</taxon>
        <taxon>Methanobacteriota</taxon>
        <taxon>Methanomada group</taxon>
        <taxon>Methanococci</taxon>
        <taxon>Methanococcales</taxon>
        <taxon>Methanococcaceae</taxon>
        <taxon>Methanothermococcus</taxon>
    </lineage>
</organism>
<dbReference type="Proteomes" id="UP000643554">
    <property type="component" value="Unassembled WGS sequence"/>
</dbReference>
<name>A0A832ZDC5_9EURY</name>
<comment type="similarity">
    <text evidence="4">Belongs to the archaeal histone HMF family.</text>
</comment>
<dbReference type="EMBL" id="DQUO01000002">
    <property type="protein sequence ID" value="HIP90719.1"/>
    <property type="molecule type" value="Genomic_DNA"/>
</dbReference>
<dbReference type="PANTHER" id="PTHR47828">
    <property type="entry name" value="ARCHAEAL HISTONE A"/>
    <property type="match status" value="1"/>
</dbReference>
<evidence type="ECO:0000256" key="2">
    <source>
        <dbReference type="ARBA" id="ARBA00004286"/>
    </source>
</evidence>
<dbReference type="GO" id="GO:0046982">
    <property type="term" value="F:protein heterodimerization activity"/>
    <property type="evidence" value="ECO:0007669"/>
    <property type="project" value="InterPro"/>
</dbReference>
<keyword evidence="7" id="KW-0238">DNA-binding</keyword>
<dbReference type="EMBL" id="DQUI01000061">
    <property type="protein sequence ID" value="HIP84453.1"/>
    <property type="molecule type" value="Genomic_DNA"/>
</dbReference>
<evidence type="ECO:0000256" key="6">
    <source>
        <dbReference type="ARBA" id="ARBA00022490"/>
    </source>
</evidence>
<evidence type="ECO:0000256" key="5">
    <source>
        <dbReference type="ARBA" id="ARBA00022454"/>
    </source>
</evidence>
<dbReference type="InterPro" id="IPR003958">
    <property type="entry name" value="CBFA_NFYB_domain"/>
</dbReference>
<evidence type="ECO:0000256" key="7">
    <source>
        <dbReference type="ARBA" id="ARBA00023125"/>
    </source>
</evidence>
<reference evidence="9" key="1">
    <citation type="journal article" date="2020" name="ISME J.">
        <title>Gammaproteobacteria mediating utilization of methyl-, sulfur- and petroleum organic compounds in deep ocean hydrothermal plumes.</title>
        <authorList>
            <person name="Zhou Z."/>
            <person name="Liu Y."/>
            <person name="Pan J."/>
            <person name="Cron B.R."/>
            <person name="Toner B.M."/>
            <person name="Anantharaman K."/>
            <person name="Breier J.A."/>
            <person name="Dick G.J."/>
            <person name="Li M."/>
        </authorList>
    </citation>
    <scope>NUCLEOTIDE SEQUENCE</scope>
    <source>
        <strain evidence="9">SZUA-1453</strain>
        <strain evidence="10">SZUA-1471</strain>
    </source>
</reference>
<dbReference type="GO" id="GO:0003677">
    <property type="term" value="F:DNA binding"/>
    <property type="evidence" value="ECO:0007669"/>
    <property type="project" value="UniProtKB-KW"/>
</dbReference>
<comment type="caution">
    <text evidence="9">The sequence shown here is derived from an EMBL/GenBank/DDBJ whole genome shotgun (WGS) entry which is preliminary data.</text>
</comment>
<dbReference type="InterPro" id="IPR009072">
    <property type="entry name" value="Histone-fold"/>
</dbReference>
<dbReference type="GO" id="GO:0005694">
    <property type="term" value="C:chromosome"/>
    <property type="evidence" value="ECO:0007669"/>
    <property type="project" value="UniProtKB-SubCell"/>
</dbReference>
<sequence length="73" mass="7910">MAELPVAPVARILKKAGAERVSEKAAQALVEALEEIAMEIAKGAVELAKHANRKTVKEEDVRMALKMVVNKSE</sequence>
<dbReference type="GO" id="GO:0005737">
    <property type="term" value="C:cytoplasm"/>
    <property type="evidence" value="ECO:0007669"/>
    <property type="project" value="UniProtKB-SubCell"/>
</dbReference>
<feature type="domain" description="Transcription factor CBF/NF-Y/archaeal histone" evidence="8">
    <location>
        <begin position="2"/>
        <end position="65"/>
    </location>
</feature>
<evidence type="ECO:0000313" key="9">
    <source>
        <dbReference type="EMBL" id="HIP84453.1"/>
    </source>
</evidence>
<dbReference type="PANTHER" id="PTHR47828:SF1">
    <property type="entry name" value="ARCHAEAL HISTONE A"/>
    <property type="match status" value="1"/>
</dbReference>
<evidence type="ECO:0000256" key="1">
    <source>
        <dbReference type="ARBA" id="ARBA00003773"/>
    </source>
</evidence>
<dbReference type="Pfam" id="PF00808">
    <property type="entry name" value="CBFD_NFYB_HMF"/>
    <property type="match status" value="1"/>
</dbReference>
<keyword evidence="5" id="KW-0158">Chromosome</keyword>